<evidence type="ECO:0000256" key="6">
    <source>
        <dbReference type="ARBA" id="ARBA00023136"/>
    </source>
</evidence>
<feature type="transmembrane region" description="Helical" evidence="7">
    <location>
        <begin position="314"/>
        <end position="344"/>
    </location>
</feature>
<name>A0ABS6G741_9FIRM</name>
<evidence type="ECO:0000313" key="10">
    <source>
        <dbReference type="Proteomes" id="UP000779508"/>
    </source>
</evidence>
<organism evidence="9 10">
    <name type="scientific">Alkaliphilus flagellatus</name>
    <dbReference type="NCBI Taxonomy" id="2841507"/>
    <lineage>
        <taxon>Bacteria</taxon>
        <taxon>Bacillati</taxon>
        <taxon>Bacillota</taxon>
        <taxon>Clostridia</taxon>
        <taxon>Peptostreptococcales</taxon>
        <taxon>Natronincolaceae</taxon>
        <taxon>Alkaliphilus</taxon>
    </lineage>
</organism>
<comment type="caution">
    <text evidence="9">The sequence shown here is derived from an EMBL/GenBank/DDBJ whole genome shotgun (WGS) entry which is preliminary data.</text>
</comment>
<accession>A0ABS6G741</accession>
<keyword evidence="5 7" id="KW-1133">Transmembrane helix</keyword>
<dbReference type="Proteomes" id="UP000779508">
    <property type="component" value="Unassembled WGS sequence"/>
</dbReference>
<gene>
    <name evidence="9" type="ORF">KQI88_17430</name>
</gene>
<evidence type="ECO:0000259" key="8">
    <source>
        <dbReference type="Pfam" id="PF06808"/>
    </source>
</evidence>
<dbReference type="InterPro" id="IPR004681">
    <property type="entry name" value="TRAP_DctM"/>
</dbReference>
<dbReference type="NCBIfam" id="TIGR00786">
    <property type="entry name" value="dctM"/>
    <property type="match status" value="1"/>
</dbReference>
<dbReference type="InterPro" id="IPR010656">
    <property type="entry name" value="DctM"/>
</dbReference>
<keyword evidence="4 7" id="KW-0812">Transmembrane</keyword>
<evidence type="ECO:0000256" key="3">
    <source>
        <dbReference type="ARBA" id="ARBA00022519"/>
    </source>
</evidence>
<evidence type="ECO:0000256" key="1">
    <source>
        <dbReference type="ARBA" id="ARBA00004429"/>
    </source>
</evidence>
<evidence type="ECO:0000256" key="2">
    <source>
        <dbReference type="ARBA" id="ARBA00022475"/>
    </source>
</evidence>
<evidence type="ECO:0000256" key="7">
    <source>
        <dbReference type="SAM" id="Phobius"/>
    </source>
</evidence>
<feature type="transmembrane region" description="Helical" evidence="7">
    <location>
        <begin position="216"/>
        <end position="234"/>
    </location>
</feature>
<keyword evidence="3" id="KW-0997">Cell inner membrane</keyword>
<feature type="domain" description="TRAP C4-dicarboxylate transport system permease DctM subunit" evidence="8">
    <location>
        <begin position="8"/>
        <end position="416"/>
    </location>
</feature>
<feature type="transmembrane region" description="Helical" evidence="7">
    <location>
        <begin position="397"/>
        <end position="421"/>
    </location>
</feature>
<sequence length="428" mass="44860">MSIPVILFGSFVILLLLNVPIALSLGLSSLAAMLANDTLLTMLPMQLHTSIGKFTLLAIPFFILAGNVMEKAGISERLINLADKTVGHKKAGLAIVAVITSCFFAAISGSGPATVAALGAILIPAMIKSGYDKGMSASLLATSGAIGIIIPPSIAFVVYGSIAEQSIGRLFIAGITPGLLIGAALIIASLILCRKMPIEQKEKAPREEVWEALKDAFWGLMMPVIILGGIYGGIFTPTEAAAFSAVYGILVGIFVYKKINFKGFIDLLVESSVQSAVVLFIVASASVFAWIVTTEGIADMAGEAILTFSGGNKILFLLFVNIILLIAGCFIDAVSAFYLFVPILLPVALELGYDPVAFGVLMTVNLAIGQVTPPVGVNLYVASPMAGINLKEISKSVMPFILAAIAVLLLITYVPQVTLLLPNLMGVK</sequence>
<feature type="transmembrane region" description="Helical" evidence="7">
    <location>
        <begin position="90"/>
        <end position="107"/>
    </location>
</feature>
<keyword evidence="10" id="KW-1185">Reference proteome</keyword>
<protein>
    <submittedName>
        <fullName evidence="9">TRAP transporter large permease</fullName>
    </submittedName>
</protein>
<keyword evidence="2" id="KW-1003">Cell membrane</keyword>
<evidence type="ECO:0000313" key="9">
    <source>
        <dbReference type="EMBL" id="MBU5678194.1"/>
    </source>
</evidence>
<comment type="subcellular location">
    <subcellularLocation>
        <location evidence="1">Cell inner membrane</location>
        <topology evidence="1">Multi-pass membrane protein</topology>
    </subcellularLocation>
</comment>
<proteinExistence type="predicted"/>
<feature type="transmembrane region" description="Helical" evidence="7">
    <location>
        <begin position="356"/>
        <end position="377"/>
    </location>
</feature>
<keyword evidence="6 7" id="KW-0472">Membrane</keyword>
<feature type="transmembrane region" description="Helical" evidence="7">
    <location>
        <begin position="138"/>
        <end position="159"/>
    </location>
</feature>
<feature type="transmembrane region" description="Helical" evidence="7">
    <location>
        <begin position="276"/>
        <end position="294"/>
    </location>
</feature>
<dbReference type="RefSeq" id="WP_216419558.1">
    <property type="nucleotide sequence ID" value="NZ_JAHLQK010000009.1"/>
</dbReference>
<evidence type="ECO:0000256" key="4">
    <source>
        <dbReference type="ARBA" id="ARBA00022692"/>
    </source>
</evidence>
<reference evidence="9 10" key="1">
    <citation type="submission" date="2021-06" db="EMBL/GenBank/DDBJ databases">
        <authorList>
            <person name="Sun Q."/>
            <person name="Li D."/>
        </authorList>
    </citation>
    <scope>NUCLEOTIDE SEQUENCE [LARGE SCALE GENOMIC DNA]</scope>
    <source>
        <strain evidence="9 10">MSJ-5</strain>
    </source>
</reference>
<dbReference type="PIRSF" id="PIRSF006066">
    <property type="entry name" value="HI0050"/>
    <property type="match status" value="1"/>
</dbReference>
<evidence type="ECO:0000256" key="5">
    <source>
        <dbReference type="ARBA" id="ARBA00022989"/>
    </source>
</evidence>
<feature type="transmembrane region" description="Helical" evidence="7">
    <location>
        <begin position="240"/>
        <end position="256"/>
    </location>
</feature>
<dbReference type="PANTHER" id="PTHR33362">
    <property type="entry name" value="SIALIC ACID TRAP TRANSPORTER PERMEASE PROTEIN SIAT-RELATED"/>
    <property type="match status" value="1"/>
</dbReference>
<dbReference type="EMBL" id="JAHLQK010000009">
    <property type="protein sequence ID" value="MBU5678194.1"/>
    <property type="molecule type" value="Genomic_DNA"/>
</dbReference>
<feature type="transmembrane region" description="Helical" evidence="7">
    <location>
        <begin position="50"/>
        <end position="69"/>
    </location>
</feature>
<dbReference type="Pfam" id="PF06808">
    <property type="entry name" value="DctM"/>
    <property type="match status" value="1"/>
</dbReference>
<dbReference type="PANTHER" id="PTHR33362:SF5">
    <property type="entry name" value="C4-DICARBOXYLATE TRAP TRANSPORTER LARGE PERMEASE PROTEIN DCTM"/>
    <property type="match status" value="1"/>
</dbReference>
<feature type="transmembrane region" description="Helical" evidence="7">
    <location>
        <begin position="171"/>
        <end position="193"/>
    </location>
</feature>